<protein>
    <submittedName>
        <fullName evidence="1">Uncharacterized protein</fullName>
    </submittedName>
</protein>
<reference evidence="2" key="1">
    <citation type="journal article" date="2019" name="Int. J. Syst. Evol. Microbiol.">
        <title>The Global Catalogue of Microorganisms (GCM) 10K type strain sequencing project: providing services to taxonomists for standard genome sequencing and annotation.</title>
        <authorList>
            <consortium name="The Broad Institute Genomics Platform"/>
            <consortium name="The Broad Institute Genome Sequencing Center for Infectious Disease"/>
            <person name="Wu L."/>
            <person name="Ma J."/>
        </authorList>
    </citation>
    <scope>NUCLEOTIDE SEQUENCE [LARGE SCALE GENOMIC DNA]</scope>
    <source>
        <strain evidence="2">CGMCC 4.7676</strain>
    </source>
</reference>
<gene>
    <name evidence="1" type="ORF">ACFOSH_17170</name>
</gene>
<dbReference type="Proteomes" id="UP001595645">
    <property type="component" value="Unassembled WGS sequence"/>
</dbReference>
<name>A0ABV7NWH1_9PSEU</name>
<proteinExistence type="predicted"/>
<comment type="caution">
    <text evidence="1">The sequence shown here is derived from an EMBL/GenBank/DDBJ whole genome shotgun (WGS) entry which is preliminary data.</text>
</comment>
<keyword evidence="2" id="KW-1185">Reference proteome</keyword>
<dbReference type="EMBL" id="JBHRWK010000022">
    <property type="protein sequence ID" value="MFC3451164.1"/>
    <property type="molecule type" value="Genomic_DNA"/>
</dbReference>
<organism evidence="1 2">
    <name type="scientific">Amycolatopsis speibonae</name>
    <dbReference type="NCBI Taxonomy" id="1450224"/>
    <lineage>
        <taxon>Bacteria</taxon>
        <taxon>Bacillati</taxon>
        <taxon>Actinomycetota</taxon>
        <taxon>Actinomycetes</taxon>
        <taxon>Pseudonocardiales</taxon>
        <taxon>Pseudonocardiaceae</taxon>
        <taxon>Amycolatopsis</taxon>
    </lineage>
</organism>
<evidence type="ECO:0000313" key="2">
    <source>
        <dbReference type="Proteomes" id="UP001595645"/>
    </source>
</evidence>
<evidence type="ECO:0000313" key="1">
    <source>
        <dbReference type="EMBL" id="MFC3451164.1"/>
    </source>
</evidence>
<accession>A0ABV7NWH1</accession>
<sequence length="78" mass="8564">MVDEAAYRWNIRRKPTYSQEGGYFLSYGVGLEDARCAVLVVQTDHAHPLNYRGVPSKAVLPSDAERAIGLALERGCGP</sequence>
<dbReference type="RefSeq" id="WP_378239906.1">
    <property type="nucleotide sequence ID" value="NZ_JBHRWK010000022.1"/>
</dbReference>